<name>A0ACA9QJC0_9GLOM</name>
<evidence type="ECO:0000313" key="2">
    <source>
        <dbReference type="Proteomes" id="UP000789525"/>
    </source>
</evidence>
<evidence type="ECO:0000313" key="1">
    <source>
        <dbReference type="EMBL" id="CAG8750663.1"/>
    </source>
</evidence>
<proteinExistence type="predicted"/>
<gene>
    <name evidence="1" type="ORF">ACOLOM_LOCUS12679</name>
</gene>
<organism evidence="1 2">
    <name type="scientific">Acaulospora colombiana</name>
    <dbReference type="NCBI Taxonomy" id="27376"/>
    <lineage>
        <taxon>Eukaryota</taxon>
        <taxon>Fungi</taxon>
        <taxon>Fungi incertae sedis</taxon>
        <taxon>Mucoromycota</taxon>
        <taxon>Glomeromycotina</taxon>
        <taxon>Glomeromycetes</taxon>
        <taxon>Diversisporales</taxon>
        <taxon>Acaulosporaceae</taxon>
        <taxon>Acaulospora</taxon>
    </lineage>
</organism>
<reference evidence="1" key="1">
    <citation type="submission" date="2021-06" db="EMBL/GenBank/DDBJ databases">
        <authorList>
            <person name="Kallberg Y."/>
            <person name="Tangrot J."/>
            <person name="Rosling A."/>
        </authorList>
    </citation>
    <scope>NUCLEOTIDE SEQUENCE</scope>
    <source>
        <strain evidence="1">CL356</strain>
    </source>
</reference>
<dbReference type="EMBL" id="CAJVPT010052991">
    <property type="protein sequence ID" value="CAG8750663.1"/>
    <property type="molecule type" value="Genomic_DNA"/>
</dbReference>
<feature type="non-terminal residue" evidence="1">
    <location>
        <position position="1"/>
    </location>
</feature>
<accession>A0ACA9QJC0</accession>
<keyword evidence="2" id="KW-1185">Reference proteome</keyword>
<dbReference type="Proteomes" id="UP000789525">
    <property type="component" value="Unassembled WGS sequence"/>
</dbReference>
<comment type="caution">
    <text evidence="1">The sequence shown here is derived from an EMBL/GenBank/DDBJ whole genome shotgun (WGS) entry which is preliminary data.</text>
</comment>
<protein>
    <submittedName>
        <fullName evidence="1">11057_t:CDS:1</fullName>
    </submittedName>
</protein>
<sequence>WLMVEELMKSNWQRRVVEKVGESGQGLTALVFSISRDELILLDITVFAGETASRTVQTVPTARVCSMLQPTETPFSPTFEPAASPSHRASPFILFSIF</sequence>